<dbReference type="RefSeq" id="WP_343066113.1">
    <property type="nucleotide sequence ID" value="NZ_JACHMD010000001.1"/>
</dbReference>
<organism evidence="2 3">
    <name type="scientific">Microbacterium marinum</name>
    <dbReference type="NCBI Taxonomy" id="421115"/>
    <lineage>
        <taxon>Bacteria</taxon>
        <taxon>Bacillati</taxon>
        <taxon>Actinomycetota</taxon>
        <taxon>Actinomycetes</taxon>
        <taxon>Micrococcales</taxon>
        <taxon>Microbacteriaceae</taxon>
        <taxon>Microbacterium</taxon>
    </lineage>
</organism>
<dbReference type="InterPro" id="IPR021257">
    <property type="entry name" value="DUF2809"/>
</dbReference>
<dbReference type="Proteomes" id="UP000573729">
    <property type="component" value="Unassembled WGS sequence"/>
</dbReference>
<keyword evidence="1" id="KW-0812">Transmembrane</keyword>
<gene>
    <name evidence="2" type="ORF">BKA24_002380</name>
</gene>
<proteinExistence type="predicted"/>
<keyword evidence="3" id="KW-1185">Reference proteome</keyword>
<feature type="transmembrane region" description="Helical" evidence="1">
    <location>
        <begin position="63"/>
        <end position="80"/>
    </location>
</feature>
<evidence type="ECO:0008006" key="4">
    <source>
        <dbReference type="Google" id="ProtNLM"/>
    </source>
</evidence>
<sequence length="89" mass="9785">MVAVWGGLVALLPRLSPWVVGAVVLAWCVAVESFQLSGWPLRWAGEWPPIVLVFGTVFDPRDLLVYAVTASLVTVVDVVVRRSLNRRQG</sequence>
<keyword evidence="1" id="KW-0472">Membrane</keyword>
<evidence type="ECO:0000313" key="2">
    <source>
        <dbReference type="EMBL" id="MBB4667671.1"/>
    </source>
</evidence>
<dbReference type="AlphaFoldDB" id="A0A7W7FIQ9"/>
<evidence type="ECO:0000313" key="3">
    <source>
        <dbReference type="Proteomes" id="UP000573729"/>
    </source>
</evidence>
<keyword evidence="1" id="KW-1133">Transmembrane helix</keyword>
<dbReference type="EMBL" id="JACHMD010000001">
    <property type="protein sequence ID" value="MBB4667671.1"/>
    <property type="molecule type" value="Genomic_DNA"/>
</dbReference>
<name>A0A7W7FIQ9_9MICO</name>
<accession>A0A7W7FIQ9</accession>
<dbReference type="Pfam" id="PF10990">
    <property type="entry name" value="DUF2809"/>
    <property type="match status" value="1"/>
</dbReference>
<protein>
    <recommendedName>
        <fullName evidence="4">DUF2809 domain-containing protein</fullName>
    </recommendedName>
</protein>
<reference evidence="2 3" key="1">
    <citation type="submission" date="2020-08" db="EMBL/GenBank/DDBJ databases">
        <title>Sequencing the genomes of 1000 actinobacteria strains.</title>
        <authorList>
            <person name="Klenk H.-P."/>
        </authorList>
    </citation>
    <scope>NUCLEOTIDE SEQUENCE [LARGE SCALE GENOMIC DNA]</scope>
    <source>
        <strain evidence="2 3">DSM 24947</strain>
    </source>
</reference>
<evidence type="ECO:0000256" key="1">
    <source>
        <dbReference type="SAM" id="Phobius"/>
    </source>
</evidence>
<comment type="caution">
    <text evidence="2">The sequence shown here is derived from an EMBL/GenBank/DDBJ whole genome shotgun (WGS) entry which is preliminary data.</text>
</comment>